<dbReference type="Gene3D" id="1.10.10.60">
    <property type="entry name" value="Homeodomain-like"/>
    <property type="match status" value="1"/>
</dbReference>
<proteinExistence type="predicted"/>
<keyword evidence="6" id="KW-1185">Reference proteome</keyword>
<evidence type="ECO:0000256" key="1">
    <source>
        <dbReference type="ARBA" id="ARBA00023015"/>
    </source>
</evidence>
<dbReference type="Proteomes" id="UP000295357">
    <property type="component" value="Unassembled WGS sequence"/>
</dbReference>
<reference evidence="5 6" key="1">
    <citation type="submission" date="2019-03" db="EMBL/GenBank/DDBJ databases">
        <title>Genomic Encyclopedia of Type Strains, Phase IV (KMG-IV): sequencing the most valuable type-strain genomes for metagenomic binning, comparative biology and taxonomic classification.</title>
        <authorList>
            <person name="Goeker M."/>
        </authorList>
    </citation>
    <scope>NUCLEOTIDE SEQUENCE [LARGE SCALE GENOMIC DNA]</scope>
    <source>
        <strain evidence="5 6">DSM 25082</strain>
    </source>
</reference>
<dbReference type="Pfam" id="PF12833">
    <property type="entry name" value="HTH_18"/>
    <property type="match status" value="1"/>
</dbReference>
<dbReference type="SUPFAM" id="SSF46689">
    <property type="entry name" value="Homeodomain-like"/>
    <property type="match status" value="1"/>
</dbReference>
<keyword evidence="1" id="KW-0805">Transcription regulation</keyword>
<protein>
    <submittedName>
        <fullName evidence="5">AraC-like DNA-binding protein</fullName>
    </submittedName>
</protein>
<feature type="domain" description="HTH araC/xylS-type" evidence="4">
    <location>
        <begin position="244"/>
        <end position="344"/>
    </location>
</feature>
<dbReference type="AlphaFoldDB" id="A0A4R6NBK4"/>
<dbReference type="PROSITE" id="PS01124">
    <property type="entry name" value="HTH_ARAC_FAMILY_2"/>
    <property type="match status" value="1"/>
</dbReference>
<evidence type="ECO:0000259" key="4">
    <source>
        <dbReference type="PROSITE" id="PS01124"/>
    </source>
</evidence>
<evidence type="ECO:0000313" key="6">
    <source>
        <dbReference type="Proteomes" id="UP000295357"/>
    </source>
</evidence>
<dbReference type="InterPro" id="IPR009057">
    <property type="entry name" value="Homeodomain-like_sf"/>
</dbReference>
<sequence length="344" mass="37330">MALELPSLYPPPAAPGAPAAARYELDSPCLAWTDQAVLLAEFARSRDLSPLQPPSGSGLISPRQLLALLEALRTEGGPDTAFVIGRHWLPGHYGLASQALQEAPDLLTALQLLCRHAGRLCPLLTPRLLLDDQELILVWTEACGLPPGLRGFVIDLHMSAVTGLADWLGGQRLPWRYSFNRTAPRDLAQHLVYLQAGEPADLRFGCQADAMRLPLALARQPWPTRPGRAAAALAAGADPGSQARGLIAALHDRLLPALDSPPSLEQLAAELGMSPATFKRRLAQHGSHYQAELDQLRALMALYLLQLRGQPNEAVAQALGFFDGANFRRFFKRWTGLLPSAVMR</sequence>
<keyword evidence="2 5" id="KW-0238">DNA-binding</keyword>
<comment type="caution">
    <text evidence="5">The sequence shown here is derived from an EMBL/GenBank/DDBJ whole genome shotgun (WGS) entry which is preliminary data.</text>
</comment>
<dbReference type="SMART" id="SM00342">
    <property type="entry name" value="HTH_ARAC"/>
    <property type="match status" value="1"/>
</dbReference>
<organism evidence="5 6">
    <name type="scientific">Roseateles asaccharophilus</name>
    <dbReference type="NCBI Taxonomy" id="582607"/>
    <lineage>
        <taxon>Bacteria</taxon>
        <taxon>Pseudomonadati</taxon>
        <taxon>Pseudomonadota</taxon>
        <taxon>Betaproteobacteria</taxon>
        <taxon>Burkholderiales</taxon>
        <taxon>Sphaerotilaceae</taxon>
        <taxon>Roseateles</taxon>
    </lineage>
</organism>
<dbReference type="GO" id="GO:0000976">
    <property type="term" value="F:transcription cis-regulatory region binding"/>
    <property type="evidence" value="ECO:0007669"/>
    <property type="project" value="TreeGrafter"/>
</dbReference>
<dbReference type="GO" id="GO:0005829">
    <property type="term" value="C:cytosol"/>
    <property type="evidence" value="ECO:0007669"/>
    <property type="project" value="TreeGrafter"/>
</dbReference>
<dbReference type="InterPro" id="IPR032687">
    <property type="entry name" value="AraC-type_N"/>
</dbReference>
<dbReference type="PANTHER" id="PTHR47894:SF1">
    <property type="entry name" value="HTH-TYPE TRANSCRIPTIONAL REGULATOR VQSM"/>
    <property type="match status" value="1"/>
</dbReference>
<dbReference type="Pfam" id="PF12625">
    <property type="entry name" value="Arabinose_bd"/>
    <property type="match status" value="1"/>
</dbReference>
<evidence type="ECO:0000313" key="5">
    <source>
        <dbReference type="EMBL" id="TDP13146.1"/>
    </source>
</evidence>
<evidence type="ECO:0000256" key="3">
    <source>
        <dbReference type="ARBA" id="ARBA00023163"/>
    </source>
</evidence>
<dbReference type="RefSeq" id="WP_162849397.1">
    <property type="nucleotide sequence ID" value="NZ_JAUFPJ010000001.1"/>
</dbReference>
<gene>
    <name evidence="5" type="ORF">DFR39_101620</name>
</gene>
<evidence type="ECO:0000256" key="2">
    <source>
        <dbReference type="ARBA" id="ARBA00023125"/>
    </source>
</evidence>
<dbReference type="InterPro" id="IPR018060">
    <property type="entry name" value="HTH_AraC"/>
</dbReference>
<name>A0A4R6NBK4_9BURK</name>
<dbReference type="EMBL" id="SNXE01000001">
    <property type="protein sequence ID" value="TDP13146.1"/>
    <property type="molecule type" value="Genomic_DNA"/>
</dbReference>
<keyword evidence="3" id="KW-0804">Transcription</keyword>
<dbReference type="GO" id="GO:0003700">
    <property type="term" value="F:DNA-binding transcription factor activity"/>
    <property type="evidence" value="ECO:0007669"/>
    <property type="project" value="InterPro"/>
</dbReference>
<dbReference type="PANTHER" id="PTHR47894">
    <property type="entry name" value="HTH-TYPE TRANSCRIPTIONAL REGULATOR GADX"/>
    <property type="match status" value="1"/>
</dbReference>
<accession>A0A4R6NBK4</accession>